<dbReference type="GeneID" id="78478482"/>
<dbReference type="PROSITE" id="PS51257">
    <property type="entry name" value="PROKAR_LIPOPROTEIN"/>
    <property type="match status" value="1"/>
</dbReference>
<proteinExistence type="predicted"/>
<feature type="signal peptide" evidence="1">
    <location>
        <begin position="1"/>
        <end position="25"/>
    </location>
</feature>
<dbReference type="Proteomes" id="UP000069771">
    <property type="component" value="Chromosome"/>
</dbReference>
<accession>A0A140DWF1</accession>
<evidence type="ECO:0000256" key="1">
    <source>
        <dbReference type="SAM" id="SignalP"/>
    </source>
</evidence>
<reference evidence="2 3" key="1">
    <citation type="journal article" date="2016" name="Gut Pathog.">
        <title>Whole genome sequencing of "Faecalibaculum rodentium" ALO17, isolated from C57BL/6J laboratory mouse feces.</title>
        <authorList>
            <person name="Lim S."/>
            <person name="Chang D.H."/>
            <person name="Ahn S."/>
            <person name="Kim B.C."/>
        </authorList>
    </citation>
    <scope>NUCLEOTIDE SEQUENCE [LARGE SCALE GENOMIC DNA]</scope>
    <source>
        <strain evidence="2 3">Alo17</strain>
    </source>
</reference>
<keyword evidence="1" id="KW-0732">Signal</keyword>
<protein>
    <recommendedName>
        <fullName evidence="4">Lipoprotein</fullName>
    </recommendedName>
</protein>
<gene>
    <name evidence="2" type="ORF">AALO17_18440</name>
</gene>
<keyword evidence="3" id="KW-1185">Reference proteome</keyword>
<sequence>MQRNRLKPLAYLALSALLLTGCSKLTPQQDTKQEEELRQETKTYTVKENPSYFAPANPTKYIAGTYDALSASLSQNEADQAKAAATYFLADFFTLSNKEEEGDVGGMDMIPSASADAFREYAKYYYYHVLPVIRSKQGPGALPEVTNVELTSQKQEEVTYMDQTYPGYSWTVALTYADSPDSSEFKTSAKCTIIRMDDVHYVDQADVTGAREAGEPASVWRVVAVTDQ</sequence>
<organism evidence="2 3">
    <name type="scientific">Faecalibaculum rodentium</name>
    <dbReference type="NCBI Taxonomy" id="1702221"/>
    <lineage>
        <taxon>Bacteria</taxon>
        <taxon>Bacillati</taxon>
        <taxon>Bacillota</taxon>
        <taxon>Erysipelotrichia</taxon>
        <taxon>Erysipelotrichales</taxon>
        <taxon>Erysipelotrichaceae</taxon>
        <taxon>Faecalibaculum</taxon>
    </lineage>
</organism>
<dbReference type="OrthoDB" id="1648993at2"/>
<dbReference type="KEGG" id="fro:AALO17_18440"/>
<name>A0A140DWF1_9FIRM</name>
<evidence type="ECO:0000313" key="2">
    <source>
        <dbReference type="EMBL" id="AMK54978.1"/>
    </source>
</evidence>
<dbReference type="RefSeq" id="WP_067558083.1">
    <property type="nucleotide sequence ID" value="NZ_CAMTBT010000002.1"/>
</dbReference>
<evidence type="ECO:0008006" key="4">
    <source>
        <dbReference type="Google" id="ProtNLM"/>
    </source>
</evidence>
<feature type="chain" id="PRO_5039309085" description="Lipoprotein" evidence="1">
    <location>
        <begin position="26"/>
        <end position="228"/>
    </location>
</feature>
<evidence type="ECO:0000313" key="3">
    <source>
        <dbReference type="Proteomes" id="UP000069771"/>
    </source>
</evidence>
<dbReference type="AlphaFoldDB" id="A0A140DWF1"/>
<dbReference type="STRING" id="1702221.AALO17_18440"/>
<dbReference type="EMBL" id="CP011391">
    <property type="protein sequence ID" value="AMK54978.1"/>
    <property type="molecule type" value="Genomic_DNA"/>
</dbReference>